<dbReference type="Gramene" id="TraesCS5B02G484500.1">
    <property type="protein sequence ID" value="TraesCS5B02G484500.1"/>
    <property type="gene ID" value="TraesCS5B02G484500"/>
</dbReference>
<dbReference type="OMA" id="HHEHALR"/>
<dbReference type="Gramene" id="TraesCS5B03G1180400.1">
    <property type="protein sequence ID" value="TraesCS5B03G1180400.1.CDS"/>
    <property type="gene ID" value="TraesCS5B03G1180400"/>
</dbReference>
<proteinExistence type="predicted"/>
<dbReference type="AlphaFoldDB" id="A0A3B6LWG4"/>
<dbReference type="STRING" id="4565.A0A3B6LWG4"/>
<evidence type="ECO:0000313" key="2">
    <source>
        <dbReference type="EnsemblPlants" id="TraesCS5B02G484500.1"/>
    </source>
</evidence>
<dbReference type="InterPro" id="IPR036047">
    <property type="entry name" value="F-box-like_dom_sf"/>
</dbReference>
<evidence type="ECO:0000259" key="1">
    <source>
        <dbReference type="Pfam" id="PF12937"/>
    </source>
</evidence>
<dbReference type="Gene3D" id="3.80.10.10">
    <property type="entry name" value="Ribonuclease Inhibitor"/>
    <property type="match status" value="1"/>
</dbReference>
<dbReference type="SUPFAM" id="SSF52047">
    <property type="entry name" value="RNI-like"/>
    <property type="match status" value="1"/>
</dbReference>
<evidence type="ECO:0000313" key="3">
    <source>
        <dbReference type="Proteomes" id="UP000019116"/>
    </source>
</evidence>
<dbReference type="Gramene" id="TraesSTA5B03G02986650.1">
    <property type="protein sequence ID" value="TraesSTA5B03G02986650.1"/>
    <property type="gene ID" value="TraesSTA5B03G02986650"/>
</dbReference>
<name>A0A3B6LWG4_WHEAT</name>
<dbReference type="Gene3D" id="1.20.1280.50">
    <property type="match status" value="1"/>
</dbReference>
<reference evidence="2" key="2">
    <citation type="submission" date="2018-10" db="UniProtKB">
        <authorList>
            <consortium name="EnsemblPlants"/>
        </authorList>
    </citation>
    <scope>IDENTIFICATION</scope>
</reference>
<accession>A0A3B6LWG4</accession>
<dbReference type="Gramene" id="TraesARI7B03G04315280.1">
    <property type="protein sequence ID" value="TraesARI7B03G04315280.1"/>
    <property type="gene ID" value="TraesARI7B03G04315280"/>
</dbReference>
<organism evidence="2">
    <name type="scientific">Triticum aestivum</name>
    <name type="common">Wheat</name>
    <dbReference type="NCBI Taxonomy" id="4565"/>
    <lineage>
        <taxon>Eukaryota</taxon>
        <taxon>Viridiplantae</taxon>
        <taxon>Streptophyta</taxon>
        <taxon>Embryophyta</taxon>
        <taxon>Tracheophyta</taxon>
        <taxon>Spermatophyta</taxon>
        <taxon>Magnoliopsida</taxon>
        <taxon>Liliopsida</taxon>
        <taxon>Poales</taxon>
        <taxon>Poaceae</taxon>
        <taxon>BOP clade</taxon>
        <taxon>Pooideae</taxon>
        <taxon>Triticodae</taxon>
        <taxon>Triticeae</taxon>
        <taxon>Triticinae</taxon>
        <taxon>Triticum</taxon>
    </lineage>
</organism>
<feature type="domain" description="F-box" evidence="1">
    <location>
        <begin position="10"/>
        <end position="55"/>
    </location>
</feature>
<dbReference type="SMR" id="A0A3B6LWG4"/>
<reference evidence="2" key="1">
    <citation type="submission" date="2018-08" db="EMBL/GenBank/DDBJ databases">
        <authorList>
            <person name="Rossello M."/>
        </authorList>
    </citation>
    <scope>NUCLEOTIDE SEQUENCE [LARGE SCALE GENOMIC DNA]</scope>
    <source>
        <strain evidence="2">cv. Chinese Spring</strain>
    </source>
</reference>
<dbReference type="GO" id="GO:1905761">
    <property type="term" value="F:SCF ubiquitin ligase complex binding"/>
    <property type="evidence" value="ECO:0000318"/>
    <property type="project" value="GO_Central"/>
</dbReference>
<dbReference type="InterPro" id="IPR032675">
    <property type="entry name" value="LRR_dom_sf"/>
</dbReference>
<dbReference type="Gramene" id="TraesPARA_EIv1.0_1744140.1">
    <property type="protein sequence ID" value="TraesPARA_EIv1.0_1744140.1.CDS"/>
    <property type="gene ID" value="TraesPARA_EIv1.0_1744140"/>
</dbReference>
<dbReference type="Gramene" id="TraesMAC5B03G02993350.1">
    <property type="protein sequence ID" value="TraesMAC5B03G02993350.1"/>
    <property type="gene ID" value="TraesMAC5B03G02993350"/>
</dbReference>
<dbReference type="PANTHER" id="PTHR38926:SF46">
    <property type="entry name" value="F-BOX DOMAIN-CONTAINING PROTEIN"/>
    <property type="match status" value="1"/>
</dbReference>
<dbReference type="PANTHER" id="PTHR38926">
    <property type="entry name" value="F-BOX DOMAIN CONTAINING PROTEIN, EXPRESSED"/>
    <property type="match status" value="1"/>
</dbReference>
<dbReference type="OrthoDB" id="611282at2759"/>
<dbReference type="Gramene" id="TraesJAG5B03G02993010.1">
    <property type="protein sequence ID" value="TraesJAG5B03G02993010.1"/>
    <property type="gene ID" value="TraesJAG5B03G02993010"/>
</dbReference>
<dbReference type="FunFam" id="1.20.1280.50:FF:000037">
    <property type="entry name" value="F-box protein SKIP19"/>
    <property type="match status" value="1"/>
</dbReference>
<dbReference type="SUPFAM" id="SSF81383">
    <property type="entry name" value="F-box domain"/>
    <property type="match status" value="1"/>
</dbReference>
<keyword evidence="3" id="KW-1185">Reference proteome</keyword>
<dbReference type="Gramene" id="TraesLDM5B03G02998790.1">
    <property type="protein sequence ID" value="TraesLDM5B03G02998790.1"/>
    <property type="gene ID" value="TraesLDM5B03G02998790"/>
</dbReference>
<dbReference type="Gramene" id="TraesNOR5B03G03024050.1">
    <property type="protein sequence ID" value="TraesNOR5B03G03024050.1"/>
    <property type="gene ID" value="TraesNOR5B03G03024050"/>
</dbReference>
<dbReference type="Gramene" id="TraesJUL5B03G03016440.1">
    <property type="protein sequence ID" value="TraesJUL5B03G03016440.1"/>
    <property type="gene ID" value="TraesJUL5B03G03016440"/>
</dbReference>
<dbReference type="Proteomes" id="UP000019116">
    <property type="component" value="Chromosome 5B"/>
</dbReference>
<sequence>MDDGEPARDWSLLPLDAVASIFIRLGAVEVLMGAGLVCRSWLEAAKLPDVWRAVDMENHEVVFRKNRLVLRAMAKAAVDRSDGQLRVFAGRFFVTDELLHYILERSPSLSTLRLVWCNVFRAPLVNVMRESPLLELRSLELEISRITVGVLSDVLENCPRLEVLWVRDCSGIKDHHEHALRAQFPRIQTITVERDVAFLWPACSD</sequence>
<dbReference type="InterPro" id="IPR001810">
    <property type="entry name" value="F-box_dom"/>
</dbReference>
<dbReference type="Gramene" id="TraesCAD_scaffold_072662_01G000100.1">
    <property type="protein sequence ID" value="TraesCAD_scaffold_072662_01G000100.1"/>
    <property type="gene ID" value="TraesCAD_scaffold_072662_01G000100"/>
</dbReference>
<dbReference type="Pfam" id="PF12937">
    <property type="entry name" value="F-box-like"/>
    <property type="match status" value="1"/>
</dbReference>
<protein>
    <recommendedName>
        <fullName evidence="1">F-box domain-containing protein</fullName>
    </recommendedName>
</protein>
<dbReference type="Gramene" id="TraesLAC5B03G02950170.1">
    <property type="protein sequence ID" value="TraesLAC5B03G02950170.1"/>
    <property type="gene ID" value="TraesLAC5B03G02950170"/>
</dbReference>
<dbReference type="EnsemblPlants" id="TraesCS5B02G484500.1">
    <property type="protein sequence ID" value="TraesCS5B02G484500.1"/>
    <property type="gene ID" value="TraesCS5B02G484500"/>
</dbReference>